<feature type="transmembrane region" description="Helical" evidence="1">
    <location>
        <begin position="36"/>
        <end position="59"/>
    </location>
</feature>
<evidence type="ECO:0000313" key="2">
    <source>
        <dbReference type="EMBL" id="OSI23872.1"/>
    </source>
</evidence>
<comment type="caution">
    <text evidence="2">The sequence shown here is derived from an EMBL/GenBank/DDBJ whole genome shotgun (WGS) entry which is preliminary data.</text>
</comment>
<reference evidence="3" key="1">
    <citation type="submission" date="2017-01" db="EMBL/GenBank/DDBJ databases">
        <authorList>
            <person name="Mah S.A."/>
            <person name="Swanson W.J."/>
            <person name="Moy G.W."/>
            <person name="Vacquier V.D."/>
        </authorList>
    </citation>
    <scope>NUCLEOTIDE SEQUENCE [LARGE SCALE GENOMIC DNA]</scope>
    <source>
        <strain evidence="3">124861</strain>
    </source>
</reference>
<sequence length="83" mass="9265">MNARKTYLLGIAFFTLLFMALVLLGSWLLSIESKQFAVAAFLFAFAAVFGQIACLALYIRQVARNKAVQAARIQAEQQENKHV</sequence>
<dbReference type="InterPro" id="IPR049967">
    <property type="entry name" value="NGO_0222-like"/>
</dbReference>
<evidence type="ECO:0000313" key="3">
    <source>
        <dbReference type="Proteomes" id="UP000193303"/>
    </source>
</evidence>
<dbReference type="OrthoDB" id="8606762at2"/>
<dbReference type="STRING" id="1931275.BV914_02100"/>
<gene>
    <name evidence="2" type="ORF">BV912_03140</name>
</gene>
<accession>A0A1X3DJL8</accession>
<name>A0A1X3DJL8_9NEIS</name>
<evidence type="ECO:0000256" key="1">
    <source>
        <dbReference type="SAM" id="Phobius"/>
    </source>
</evidence>
<dbReference type="EMBL" id="MTAB01000005">
    <property type="protein sequence ID" value="OSI23872.1"/>
    <property type="molecule type" value="Genomic_DNA"/>
</dbReference>
<protein>
    <submittedName>
        <fullName evidence="2">Uncharacterized protein</fullName>
    </submittedName>
</protein>
<keyword evidence="1" id="KW-0812">Transmembrane</keyword>
<keyword evidence="1" id="KW-1133">Transmembrane helix</keyword>
<dbReference type="AlphaFoldDB" id="A0A1X3DJL8"/>
<feature type="transmembrane region" description="Helical" evidence="1">
    <location>
        <begin position="7"/>
        <end position="30"/>
    </location>
</feature>
<dbReference type="NCBIfam" id="NF042413">
    <property type="entry name" value="NGO_0222_fam"/>
    <property type="match status" value="1"/>
</dbReference>
<keyword evidence="1" id="KW-0472">Membrane</keyword>
<dbReference type="RefSeq" id="WP_085358326.1">
    <property type="nucleotide sequence ID" value="NZ_MTAB01000005.1"/>
</dbReference>
<organism evidence="2 3">
    <name type="scientific">Neisseria dumasiana</name>
    <dbReference type="NCBI Taxonomy" id="1931275"/>
    <lineage>
        <taxon>Bacteria</taxon>
        <taxon>Pseudomonadati</taxon>
        <taxon>Pseudomonadota</taxon>
        <taxon>Betaproteobacteria</taxon>
        <taxon>Neisseriales</taxon>
        <taxon>Neisseriaceae</taxon>
        <taxon>Neisseria</taxon>
    </lineage>
</organism>
<proteinExistence type="predicted"/>
<dbReference type="Proteomes" id="UP000193303">
    <property type="component" value="Unassembled WGS sequence"/>
</dbReference>